<evidence type="ECO:0000313" key="3">
    <source>
        <dbReference type="Proteomes" id="UP000092993"/>
    </source>
</evidence>
<feature type="region of interest" description="Disordered" evidence="1">
    <location>
        <begin position="99"/>
        <end position="121"/>
    </location>
</feature>
<sequence>MLYLGIQTVLGRLVIPRGVVKITAPSSPMFVSADWELLVTCSETDQVMLGHLRDQTLHSAPSLAPLRLRRGYRSPDSGMGYDLSDSETIHATTQECVGRMKDEGEEEEEEEKFMSAHAGTYDDGRQVRETAQFCWPCAGERDAHGRRRNHQ</sequence>
<proteinExistence type="predicted"/>
<name>A0A1C7LYU8_GRIFR</name>
<keyword evidence="3" id="KW-1185">Reference proteome</keyword>
<comment type="caution">
    <text evidence="2">The sequence shown here is derived from an EMBL/GenBank/DDBJ whole genome shotgun (WGS) entry which is preliminary data.</text>
</comment>
<gene>
    <name evidence="2" type="ORF">A0H81_10238</name>
</gene>
<reference evidence="2 3" key="1">
    <citation type="submission" date="2016-03" db="EMBL/GenBank/DDBJ databases">
        <title>Whole genome sequencing of Grifola frondosa 9006-11.</title>
        <authorList>
            <person name="Min B."/>
            <person name="Park H."/>
            <person name="Kim J.-G."/>
            <person name="Cho H."/>
            <person name="Oh Y.-L."/>
            <person name="Kong W.-S."/>
            <person name="Choi I.-G."/>
        </authorList>
    </citation>
    <scope>NUCLEOTIDE SEQUENCE [LARGE SCALE GENOMIC DNA]</scope>
    <source>
        <strain evidence="2 3">9006-11</strain>
    </source>
</reference>
<dbReference type="AlphaFoldDB" id="A0A1C7LYU8"/>
<dbReference type="EMBL" id="LUGG01000015">
    <property type="protein sequence ID" value="OBZ69885.1"/>
    <property type="molecule type" value="Genomic_DNA"/>
</dbReference>
<evidence type="ECO:0000313" key="2">
    <source>
        <dbReference type="EMBL" id="OBZ69885.1"/>
    </source>
</evidence>
<accession>A0A1C7LYU8</accession>
<protein>
    <submittedName>
        <fullName evidence="2">Uncharacterized protein</fullName>
    </submittedName>
</protein>
<evidence type="ECO:0000256" key="1">
    <source>
        <dbReference type="SAM" id="MobiDB-lite"/>
    </source>
</evidence>
<organism evidence="2 3">
    <name type="scientific">Grifola frondosa</name>
    <name type="common">Maitake</name>
    <name type="synonym">Polyporus frondosus</name>
    <dbReference type="NCBI Taxonomy" id="5627"/>
    <lineage>
        <taxon>Eukaryota</taxon>
        <taxon>Fungi</taxon>
        <taxon>Dikarya</taxon>
        <taxon>Basidiomycota</taxon>
        <taxon>Agaricomycotina</taxon>
        <taxon>Agaricomycetes</taxon>
        <taxon>Polyporales</taxon>
        <taxon>Grifolaceae</taxon>
        <taxon>Grifola</taxon>
    </lineage>
</organism>
<dbReference type="Proteomes" id="UP000092993">
    <property type="component" value="Unassembled WGS sequence"/>
</dbReference>